<evidence type="ECO:0000313" key="2">
    <source>
        <dbReference type="EMBL" id="CCK81185.1"/>
    </source>
</evidence>
<protein>
    <submittedName>
        <fullName evidence="2">Uncharacterized protein</fullName>
    </submittedName>
</protein>
<dbReference type="HOGENOM" id="CLU_1568233_0_0_7"/>
<name>K0NK06_DESTT</name>
<dbReference type="KEGG" id="dto:TOL2_C30260"/>
<dbReference type="AlphaFoldDB" id="K0NK06"/>
<organism evidence="2 3">
    <name type="scientific">Desulfobacula toluolica (strain DSM 7467 / Tol2)</name>
    <dbReference type="NCBI Taxonomy" id="651182"/>
    <lineage>
        <taxon>Bacteria</taxon>
        <taxon>Pseudomonadati</taxon>
        <taxon>Thermodesulfobacteriota</taxon>
        <taxon>Desulfobacteria</taxon>
        <taxon>Desulfobacterales</taxon>
        <taxon>Desulfobacteraceae</taxon>
        <taxon>Desulfobacula</taxon>
    </lineage>
</organism>
<evidence type="ECO:0000313" key="3">
    <source>
        <dbReference type="Proteomes" id="UP000007347"/>
    </source>
</evidence>
<feature type="region of interest" description="Disordered" evidence="1">
    <location>
        <begin position="1"/>
        <end position="26"/>
    </location>
</feature>
<keyword evidence="3" id="KW-1185">Reference proteome</keyword>
<dbReference type="PATRIC" id="fig|651182.5.peg.3580"/>
<evidence type="ECO:0000256" key="1">
    <source>
        <dbReference type="SAM" id="MobiDB-lite"/>
    </source>
</evidence>
<reference evidence="2 3" key="1">
    <citation type="journal article" date="2013" name="Environ. Microbiol.">
        <title>Complete genome, catabolic sub-proteomes and key-metabolites of Desulfobacula toluolica Tol2, a marine, aromatic compound-degrading, sulfate-reducing bacterium.</title>
        <authorList>
            <person name="Wohlbrand L."/>
            <person name="Jacob J.H."/>
            <person name="Kube M."/>
            <person name="Mussmann M."/>
            <person name="Jarling R."/>
            <person name="Beck A."/>
            <person name="Amann R."/>
            <person name="Wilkes H."/>
            <person name="Reinhardt R."/>
            <person name="Rabus R."/>
        </authorList>
    </citation>
    <scope>NUCLEOTIDE SEQUENCE [LARGE SCALE GENOMIC DNA]</scope>
    <source>
        <strain evidence="3">DSM 7467 / Tol2</strain>
    </source>
</reference>
<sequence length="170" mass="17877">MADSGSDISVTVHDSESAAQSGTGGIASGSAAYGTGSTVILSGSSSFTFFNASLDHHLKVSGESGDETKIFQVSPSADLPEISNSIYQSESLIQRRATYEINAHTHTSKIRDISIANPIPSLKIGDVVQIQSTRRGINVLTTITNLTISGTPDSIVNTVETVEYVDLTKD</sequence>
<proteinExistence type="predicted"/>
<dbReference type="Proteomes" id="UP000007347">
    <property type="component" value="Chromosome"/>
</dbReference>
<accession>K0NK06</accession>
<dbReference type="STRING" id="651182.TOL2_C30260"/>
<gene>
    <name evidence="2" type="ordered locus">TOL2_C30260</name>
</gene>
<dbReference type="EMBL" id="FO203503">
    <property type="protein sequence ID" value="CCK81185.1"/>
    <property type="molecule type" value="Genomic_DNA"/>
</dbReference>